<evidence type="ECO:0000313" key="2">
    <source>
        <dbReference type="Proteomes" id="UP001143370"/>
    </source>
</evidence>
<dbReference type="Proteomes" id="UP001143370">
    <property type="component" value="Unassembled WGS sequence"/>
</dbReference>
<dbReference type="SUPFAM" id="SSF52833">
    <property type="entry name" value="Thioredoxin-like"/>
    <property type="match status" value="1"/>
</dbReference>
<dbReference type="CDD" id="cd02966">
    <property type="entry name" value="TlpA_like_family"/>
    <property type="match status" value="1"/>
</dbReference>
<dbReference type="EMBL" id="BSFJ01000004">
    <property type="protein sequence ID" value="GLK70641.1"/>
    <property type="molecule type" value="Genomic_DNA"/>
</dbReference>
<accession>A0A9W6J6E3</accession>
<reference evidence="1" key="2">
    <citation type="submission" date="2023-01" db="EMBL/GenBank/DDBJ databases">
        <authorList>
            <person name="Sun Q."/>
            <person name="Evtushenko L."/>
        </authorList>
    </citation>
    <scope>NUCLEOTIDE SEQUENCE</scope>
    <source>
        <strain evidence="1">VKM B-2484</strain>
    </source>
</reference>
<reference evidence="1" key="1">
    <citation type="journal article" date="2014" name="Int. J. Syst. Evol. Microbiol.">
        <title>Complete genome sequence of Corynebacterium casei LMG S-19264T (=DSM 44701T), isolated from a smear-ripened cheese.</title>
        <authorList>
            <consortium name="US DOE Joint Genome Institute (JGI-PGF)"/>
            <person name="Walter F."/>
            <person name="Albersmeier A."/>
            <person name="Kalinowski J."/>
            <person name="Ruckert C."/>
        </authorList>
    </citation>
    <scope>NUCLEOTIDE SEQUENCE</scope>
    <source>
        <strain evidence="1">VKM B-2484</strain>
    </source>
</reference>
<dbReference type="AlphaFoldDB" id="A0A9W6J6E3"/>
<gene>
    <name evidence="1" type="ORF">GCM10017643_07560</name>
</gene>
<sequence>MPSLEALAASLPSDRFVVVAVSLDGGDGRQVKSFVKQHNLRHLTVVLDPNHEFGALTSEAKPEPTMPVYAYPTTYVLDKRGLVTGFLVGPTTWDSPLARSFIDYFINLK</sequence>
<protein>
    <recommendedName>
        <fullName evidence="3">TlpA family protein disulfide reductase</fullName>
    </recommendedName>
</protein>
<comment type="caution">
    <text evidence="1">The sequence shown here is derived from an EMBL/GenBank/DDBJ whole genome shotgun (WGS) entry which is preliminary data.</text>
</comment>
<organism evidence="1 2">
    <name type="scientific">Ancylobacter dichloromethanicus</name>
    <dbReference type="NCBI Taxonomy" id="518825"/>
    <lineage>
        <taxon>Bacteria</taxon>
        <taxon>Pseudomonadati</taxon>
        <taxon>Pseudomonadota</taxon>
        <taxon>Alphaproteobacteria</taxon>
        <taxon>Hyphomicrobiales</taxon>
        <taxon>Xanthobacteraceae</taxon>
        <taxon>Ancylobacter</taxon>
    </lineage>
</organism>
<evidence type="ECO:0000313" key="1">
    <source>
        <dbReference type="EMBL" id="GLK70641.1"/>
    </source>
</evidence>
<dbReference type="Gene3D" id="3.40.30.10">
    <property type="entry name" value="Glutaredoxin"/>
    <property type="match status" value="1"/>
</dbReference>
<name>A0A9W6J6E3_9HYPH</name>
<keyword evidence="2" id="KW-1185">Reference proteome</keyword>
<dbReference type="InterPro" id="IPR036249">
    <property type="entry name" value="Thioredoxin-like_sf"/>
</dbReference>
<proteinExistence type="predicted"/>
<evidence type="ECO:0008006" key="3">
    <source>
        <dbReference type="Google" id="ProtNLM"/>
    </source>
</evidence>